<name>A0A2S5TEK9_9GAMM</name>
<dbReference type="OrthoDB" id="4760165at2"/>
<dbReference type="Proteomes" id="UP000238220">
    <property type="component" value="Unassembled WGS sequence"/>
</dbReference>
<dbReference type="AlphaFoldDB" id="A0A2S5TEK9"/>
<dbReference type="PANTHER" id="PTHR39456:SF1">
    <property type="entry name" value="METAL-DEPENDENT HYDROLASE"/>
    <property type="match status" value="1"/>
</dbReference>
<protein>
    <submittedName>
        <fullName evidence="2">Metal-dependent hydrolase</fullName>
    </submittedName>
</protein>
<proteinExistence type="predicted"/>
<organism evidence="2 3">
    <name type="scientific">Solimonas fluminis</name>
    <dbReference type="NCBI Taxonomy" id="2086571"/>
    <lineage>
        <taxon>Bacteria</taxon>
        <taxon>Pseudomonadati</taxon>
        <taxon>Pseudomonadota</taxon>
        <taxon>Gammaproteobacteria</taxon>
        <taxon>Nevskiales</taxon>
        <taxon>Nevskiaceae</taxon>
        <taxon>Solimonas</taxon>
    </lineage>
</organism>
<keyword evidence="2" id="KW-0378">Hydrolase</keyword>
<evidence type="ECO:0000313" key="2">
    <source>
        <dbReference type="EMBL" id="PPE73426.1"/>
    </source>
</evidence>
<sequence length="315" mass="35636">MAESEPSAGHRSKIVPLPRRVPFQFPDDVQPRWKASDPEFCAMVNGASLSMPYLEPFLIRTVREASAGIDDAFLQASASAFNQQEQQHFQTHRRFNELLKAKGYAELARIEQDMQAYYTRMARKSLRTRMAYTAGFEAMTLGVTRWLVENRVRLFGGGDTRVASFILWHFVEESEHKCVAHDIYGAAFGSGPGAYFARMLGVFHGSLSVMRFSMRGYKAILQKDGLWRSLRSRLRLAAHLGSFVRTVAPYLLRATLPGHHPRREPDPQWVQDWIAGYAANPRDTAPLLDTTHPLMPVPFQPLPSPPRAATTVHRL</sequence>
<accession>A0A2S5TEK9</accession>
<evidence type="ECO:0000313" key="3">
    <source>
        <dbReference type="Proteomes" id="UP000238220"/>
    </source>
</evidence>
<dbReference type="Pfam" id="PF10118">
    <property type="entry name" value="Metal_hydrol"/>
    <property type="match status" value="1"/>
</dbReference>
<dbReference type="RefSeq" id="WP_104231022.1">
    <property type="nucleotide sequence ID" value="NZ_PSNW01000007.1"/>
</dbReference>
<gene>
    <name evidence="2" type="ORF">C3942_14265</name>
</gene>
<dbReference type="PANTHER" id="PTHR39456">
    <property type="entry name" value="METAL-DEPENDENT HYDROLASE"/>
    <property type="match status" value="1"/>
</dbReference>
<feature type="compositionally biased region" description="Pro residues" evidence="1">
    <location>
        <begin position="296"/>
        <end position="306"/>
    </location>
</feature>
<feature type="region of interest" description="Disordered" evidence="1">
    <location>
        <begin position="296"/>
        <end position="315"/>
    </location>
</feature>
<evidence type="ECO:0000256" key="1">
    <source>
        <dbReference type="SAM" id="MobiDB-lite"/>
    </source>
</evidence>
<reference evidence="2 3" key="1">
    <citation type="submission" date="2018-02" db="EMBL/GenBank/DDBJ databases">
        <title>Genome sequencing of Solimonas sp. HR-BB.</title>
        <authorList>
            <person name="Lee Y."/>
            <person name="Jeon C.O."/>
        </authorList>
    </citation>
    <scope>NUCLEOTIDE SEQUENCE [LARGE SCALE GENOMIC DNA]</scope>
    <source>
        <strain evidence="2 3">HR-BB</strain>
    </source>
</reference>
<dbReference type="GO" id="GO:0016787">
    <property type="term" value="F:hydrolase activity"/>
    <property type="evidence" value="ECO:0007669"/>
    <property type="project" value="UniProtKB-KW"/>
</dbReference>
<comment type="caution">
    <text evidence="2">The sequence shown here is derived from an EMBL/GenBank/DDBJ whole genome shotgun (WGS) entry which is preliminary data.</text>
</comment>
<dbReference type="EMBL" id="PSNW01000007">
    <property type="protein sequence ID" value="PPE73426.1"/>
    <property type="molecule type" value="Genomic_DNA"/>
</dbReference>
<dbReference type="InterPro" id="IPR016516">
    <property type="entry name" value="UCP07580"/>
</dbReference>
<keyword evidence="3" id="KW-1185">Reference proteome</keyword>